<dbReference type="RefSeq" id="WP_233340134.1">
    <property type="nucleotide sequence ID" value="NZ_FMXN01000009.1"/>
</dbReference>
<accession>A0A1G6DCR3</accession>
<dbReference type="GO" id="GO:0016787">
    <property type="term" value="F:hydrolase activity"/>
    <property type="evidence" value="ECO:0007669"/>
    <property type="project" value="UniProtKB-ARBA"/>
</dbReference>
<evidence type="ECO:0000313" key="2">
    <source>
        <dbReference type="EMBL" id="SDB42910.1"/>
    </source>
</evidence>
<dbReference type="Proteomes" id="UP000199626">
    <property type="component" value="Unassembled WGS sequence"/>
</dbReference>
<feature type="signal peptide" evidence="1">
    <location>
        <begin position="1"/>
        <end position="27"/>
    </location>
</feature>
<keyword evidence="3" id="KW-1185">Reference proteome</keyword>
<evidence type="ECO:0000313" key="3">
    <source>
        <dbReference type="Proteomes" id="UP000199626"/>
    </source>
</evidence>
<reference evidence="3" key="1">
    <citation type="submission" date="2016-10" db="EMBL/GenBank/DDBJ databases">
        <authorList>
            <person name="Varghese N."/>
            <person name="Submissions S."/>
        </authorList>
    </citation>
    <scope>NUCLEOTIDE SEQUENCE [LARGE SCALE GENOMIC DNA]</scope>
    <source>
        <strain evidence="3">CGMCC 1.10824</strain>
    </source>
</reference>
<keyword evidence="1" id="KW-0732">Signal</keyword>
<dbReference type="CDD" id="cd16018">
    <property type="entry name" value="Enpp"/>
    <property type="match status" value="1"/>
</dbReference>
<name>A0A1G6DCR3_9GAMM</name>
<dbReference type="PANTHER" id="PTHR10151:SF120">
    <property type="entry name" value="BIS(5'-ADENOSYL)-TRIPHOSPHATASE"/>
    <property type="match status" value="1"/>
</dbReference>
<evidence type="ECO:0000256" key="1">
    <source>
        <dbReference type="SAM" id="SignalP"/>
    </source>
</evidence>
<feature type="chain" id="PRO_5011666267" evidence="1">
    <location>
        <begin position="28"/>
        <end position="413"/>
    </location>
</feature>
<organism evidence="2 3">
    <name type="scientific">Pseudidiomarina indica</name>
    <dbReference type="NCBI Taxonomy" id="1159017"/>
    <lineage>
        <taxon>Bacteria</taxon>
        <taxon>Pseudomonadati</taxon>
        <taxon>Pseudomonadota</taxon>
        <taxon>Gammaproteobacteria</taxon>
        <taxon>Alteromonadales</taxon>
        <taxon>Idiomarinaceae</taxon>
        <taxon>Pseudidiomarina</taxon>
    </lineage>
</organism>
<proteinExistence type="predicted"/>
<dbReference type="SUPFAM" id="SSF53649">
    <property type="entry name" value="Alkaline phosphatase-like"/>
    <property type="match status" value="1"/>
</dbReference>
<protein>
    <submittedName>
        <fullName evidence="2">Predicted pyrophosphatase or phosphodiesterase, AlkP superfamily</fullName>
    </submittedName>
</protein>
<dbReference type="AlphaFoldDB" id="A0A1G6DCR3"/>
<gene>
    <name evidence="2" type="ORF">SAMN02927930_01650</name>
</gene>
<dbReference type="InterPro" id="IPR017850">
    <property type="entry name" value="Alkaline_phosphatase_core_sf"/>
</dbReference>
<sequence length="413" mass="46144">MKRFTVWVTLLATMLGGSLWTASVSVAHEAQENTVVLISIDGFRHDYLELHDAPNIAAIAAQGVRADGLMPVYPAKTFPNHLSIVTGQYPAKHGIVDNHFYDTERQQHYRMGDGVKDSTWLTTVPLWNLAEFQGVRAATFFWPESEARINGRTPTYYYNYSTPAPNRQRVQQMIDWLKLPEAVRPRLVIGYFSVVDTMGHRFGPESVQVNKAITHVDELIGQLWHAIQHEVEVPVTLLLVSDHGMSTITADAMIDVQELTIPAEQFEVINAQTRLLIYTKPETTEAQVQALRERLQQQAQQRYYIESPAQLAQLGVTPGPRQAAIVLGTQAPVTFTQLPPEKRRDGGTHGYHSSREMDGIFIAAGDGIRTEVRLARFSNIHIYPFVAELLGLELMSDIDGDGAVLAPLLPQSN</sequence>
<dbReference type="PANTHER" id="PTHR10151">
    <property type="entry name" value="ECTONUCLEOTIDE PYROPHOSPHATASE/PHOSPHODIESTERASE"/>
    <property type="match status" value="1"/>
</dbReference>
<dbReference type="Pfam" id="PF01663">
    <property type="entry name" value="Phosphodiest"/>
    <property type="match status" value="1"/>
</dbReference>
<dbReference type="Gene3D" id="3.40.720.10">
    <property type="entry name" value="Alkaline Phosphatase, subunit A"/>
    <property type="match status" value="1"/>
</dbReference>
<dbReference type="EMBL" id="FMXN01000009">
    <property type="protein sequence ID" value="SDB42910.1"/>
    <property type="molecule type" value="Genomic_DNA"/>
</dbReference>
<dbReference type="STRING" id="1159017.SAMN02927930_01650"/>
<dbReference type="Gene3D" id="3.30.1360.180">
    <property type="match status" value="1"/>
</dbReference>
<dbReference type="InterPro" id="IPR002591">
    <property type="entry name" value="Phosphodiest/P_Trfase"/>
</dbReference>